<dbReference type="EMBL" id="CP136920">
    <property type="protein sequence ID" value="WOO42599.1"/>
    <property type="molecule type" value="Genomic_DNA"/>
</dbReference>
<gene>
    <name evidence="5" type="ORF">RZN69_05810</name>
</gene>
<dbReference type="Proteomes" id="UP001304300">
    <property type="component" value="Chromosome"/>
</dbReference>
<dbReference type="PANTHER" id="PTHR30146:SF109">
    <property type="entry name" value="HTH-TYPE TRANSCRIPTIONAL REGULATOR GALS"/>
    <property type="match status" value="1"/>
</dbReference>
<evidence type="ECO:0000256" key="1">
    <source>
        <dbReference type="ARBA" id="ARBA00023015"/>
    </source>
</evidence>
<accession>A0AAQ3LAI2</accession>
<dbReference type="InterPro" id="IPR028082">
    <property type="entry name" value="Peripla_BP_I"/>
</dbReference>
<dbReference type="PROSITE" id="PS50932">
    <property type="entry name" value="HTH_LACI_2"/>
    <property type="match status" value="1"/>
</dbReference>
<dbReference type="SMART" id="SM00354">
    <property type="entry name" value="HTH_LACI"/>
    <property type="match status" value="1"/>
</dbReference>
<dbReference type="CDD" id="cd01392">
    <property type="entry name" value="HTH_LacI"/>
    <property type="match status" value="1"/>
</dbReference>
<dbReference type="KEGG" id="puo:RZN69_05810"/>
<keyword evidence="1" id="KW-0805">Transcription regulation</keyword>
<reference evidence="5 6" key="1">
    <citation type="submission" date="2023-10" db="EMBL/GenBank/DDBJ databases">
        <title>Rubellicoccus peritrichatus gen. nov., sp. nov., isolated from an algae of coral reef tank.</title>
        <authorList>
            <person name="Luo J."/>
        </authorList>
    </citation>
    <scope>NUCLEOTIDE SEQUENCE [LARGE SCALE GENOMIC DNA]</scope>
    <source>
        <strain evidence="5 6">CR14</strain>
    </source>
</reference>
<dbReference type="Gene3D" id="3.40.50.2300">
    <property type="match status" value="2"/>
</dbReference>
<dbReference type="InterPro" id="IPR000843">
    <property type="entry name" value="HTH_LacI"/>
</dbReference>
<feature type="domain" description="HTH lacI-type" evidence="4">
    <location>
        <begin position="4"/>
        <end position="58"/>
    </location>
</feature>
<evidence type="ECO:0000313" key="5">
    <source>
        <dbReference type="EMBL" id="WOO42599.1"/>
    </source>
</evidence>
<dbReference type="SUPFAM" id="SSF47413">
    <property type="entry name" value="lambda repressor-like DNA-binding domains"/>
    <property type="match status" value="1"/>
</dbReference>
<dbReference type="GO" id="GO:0003700">
    <property type="term" value="F:DNA-binding transcription factor activity"/>
    <property type="evidence" value="ECO:0007669"/>
    <property type="project" value="TreeGrafter"/>
</dbReference>
<dbReference type="GO" id="GO:0000976">
    <property type="term" value="F:transcription cis-regulatory region binding"/>
    <property type="evidence" value="ECO:0007669"/>
    <property type="project" value="TreeGrafter"/>
</dbReference>
<evidence type="ECO:0000256" key="2">
    <source>
        <dbReference type="ARBA" id="ARBA00023125"/>
    </source>
</evidence>
<keyword evidence="6" id="KW-1185">Reference proteome</keyword>
<protein>
    <submittedName>
        <fullName evidence="5">LacI family DNA-binding transcriptional regulator</fullName>
    </submittedName>
</protein>
<evidence type="ECO:0000313" key="6">
    <source>
        <dbReference type="Proteomes" id="UP001304300"/>
    </source>
</evidence>
<keyword evidence="3" id="KW-0804">Transcription</keyword>
<dbReference type="SUPFAM" id="SSF53822">
    <property type="entry name" value="Periplasmic binding protein-like I"/>
    <property type="match status" value="1"/>
</dbReference>
<keyword evidence="2 5" id="KW-0238">DNA-binding</keyword>
<sequence>MSRVTVRDVAKAVGCHYTTVAAALRNSTKVAEATKQKILAKADELGYRRDPYLSALNSYKRNKENPAFRATIGWIDNYPKRRGALYYPGFEEYFQGAFYRARELGYGLEQFWFGDPELRLERGISILRARNIQGVLLAPQPNPDTHYDFEWDKFSVVTFGYSIVKPHLNLISNHQFRLMLTLQRKLATLGYKRIGLHLLRSHDARLDYQLSGAYFAEDVDRQTKDKVPPLFEKVHEFEPFKAWVENHRPEVIITNTDHLPSWLARMNMKVPEDIGLALVTVTKKEPFFAGMYQNGISIGQSAVDLLDSMIRRGQVGIPEKPVHLLIDGEWQDGKSVRKIR</sequence>
<name>A0AAQ3LAI2_9BACT</name>
<evidence type="ECO:0000256" key="3">
    <source>
        <dbReference type="ARBA" id="ARBA00023163"/>
    </source>
</evidence>
<proteinExistence type="predicted"/>
<dbReference type="PANTHER" id="PTHR30146">
    <property type="entry name" value="LACI-RELATED TRANSCRIPTIONAL REPRESSOR"/>
    <property type="match status" value="1"/>
</dbReference>
<dbReference type="AlphaFoldDB" id="A0AAQ3LAI2"/>
<dbReference type="InterPro" id="IPR010982">
    <property type="entry name" value="Lambda_DNA-bd_dom_sf"/>
</dbReference>
<evidence type="ECO:0000259" key="4">
    <source>
        <dbReference type="PROSITE" id="PS50932"/>
    </source>
</evidence>
<dbReference type="Pfam" id="PF00356">
    <property type="entry name" value="LacI"/>
    <property type="match status" value="1"/>
</dbReference>
<organism evidence="5 6">
    <name type="scientific">Rubellicoccus peritrichatus</name>
    <dbReference type="NCBI Taxonomy" id="3080537"/>
    <lineage>
        <taxon>Bacteria</taxon>
        <taxon>Pseudomonadati</taxon>
        <taxon>Verrucomicrobiota</taxon>
        <taxon>Opitutia</taxon>
        <taxon>Puniceicoccales</taxon>
        <taxon>Cerasicoccaceae</taxon>
        <taxon>Rubellicoccus</taxon>
    </lineage>
</organism>
<dbReference type="RefSeq" id="WP_317835123.1">
    <property type="nucleotide sequence ID" value="NZ_CP136920.1"/>
</dbReference>
<dbReference type="Gene3D" id="1.10.260.40">
    <property type="entry name" value="lambda repressor-like DNA-binding domains"/>
    <property type="match status" value="1"/>
</dbReference>